<evidence type="ECO:0000259" key="3">
    <source>
        <dbReference type="Pfam" id="PF25292"/>
    </source>
</evidence>
<proteinExistence type="predicted"/>
<dbReference type="InterPro" id="IPR015943">
    <property type="entry name" value="WD40/YVTN_repeat-like_dom_sf"/>
</dbReference>
<dbReference type="RefSeq" id="WP_147766553.1">
    <property type="nucleotide sequence ID" value="NZ_VRKQ01000008.1"/>
</dbReference>
<dbReference type="Pfam" id="PF25291">
    <property type="entry name" value="CGLA_C"/>
    <property type="match status" value="1"/>
</dbReference>
<dbReference type="InterPro" id="IPR057420">
    <property type="entry name" value="Beta-prop_CGLA"/>
</dbReference>
<dbReference type="InterPro" id="IPR057422">
    <property type="entry name" value="CGLA_C"/>
</dbReference>
<gene>
    <name evidence="4" type="ORF">FUA22_04125</name>
</gene>
<evidence type="ECO:0008006" key="6">
    <source>
        <dbReference type="Google" id="ProtNLM"/>
    </source>
</evidence>
<evidence type="ECO:0000259" key="1">
    <source>
        <dbReference type="Pfam" id="PF25290"/>
    </source>
</evidence>
<evidence type="ECO:0000259" key="2">
    <source>
        <dbReference type="Pfam" id="PF25291"/>
    </source>
</evidence>
<organism evidence="4 5">
    <name type="scientific">Seonamhaeicola maritimus</name>
    <dbReference type="NCBI Taxonomy" id="2591822"/>
    <lineage>
        <taxon>Bacteria</taxon>
        <taxon>Pseudomonadati</taxon>
        <taxon>Bacteroidota</taxon>
        <taxon>Flavobacteriia</taxon>
        <taxon>Flavobacteriales</taxon>
        <taxon>Flavobacteriaceae</taxon>
    </lineage>
</organism>
<keyword evidence="5" id="KW-1185">Reference proteome</keyword>
<dbReference type="InterPro" id="IPR057421">
    <property type="entry name" value="CGLA_M"/>
</dbReference>
<dbReference type="Gene3D" id="2.130.10.10">
    <property type="entry name" value="YVTN repeat-like/Quinoprotein amine dehydrogenase"/>
    <property type="match status" value="1"/>
</dbReference>
<feature type="domain" description="Lambda-carrageenase C-terminal" evidence="2">
    <location>
        <begin position="871"/>
        <end position="949"/>
    </location>
</feature>
<sequence length="954" mass="107945">MKTTTIIVFKYSVFFLALGLSFFEITSDINSQFGASTEKANSGIISIETGYTISKVRTANNSKNSYIVASSFEGTVLGISYEGKKLWENKLSGFMNHDIWCADITADGKDEILVANANGTIYCLNFKGETLWSFKKNDAPMYAVHAISKGKESYVVAGGFDKSIYYLSTSGIELKEIKSKTFSIEKPRSMFKKDIPESNVCTSNFIRSVKKADGSKVLVVLGTNNHMNVPGTLYFFNPFEDLPFKKVKIQATPELKKKIRIRPLGDFKTGDVNGDGNEEIILGSSAHANDLLVSTYDMANDNFSFNRITKVKFGYDIAHSVLIKENDKATYLTRVGSQIHLFTPNSTEKDVERLVSTYAYNDMCKDEITGKVIMASAQSGGSCIHIINTESKNWKKDFKDLKPKGKISEIIENTNLVRNQLKHFKKPSSQNKSQPVYLMTEKVPQSQLALKNEIDRKYKNPMFLNSLHMRNVEKFDRSSLAIEKYRKTRDRRKKYTLSQQEAVNQISNEYDGAPGIAYWAGHGNDPFMFSLSTTKKVLDKANGKKTVLIYPEVEDHSKENLDFLVNDLMYPLAKYSRSKNANVFLRSKNVFWLGSNYLDSWSRLMSGEFADVFVPSMEETTDKSMELSFAGRMGMWTSGAVNGWGTRAVPDNVSFDRSRQLGYQRLPNHFLRMLIFHTANGAQFINNFAVDQDYLSIYWELIAKGALYVPQRNEILSISPVHLSMKDPDHHYLNDGANVKWTAFFDEEYENNNPFVLSRLNGTWPGAPVTEWDFSRYAAGVKERRLNFLAPYENGLVLITPPQNGVFAKKNVPRGKLADNLHPLYKNIMKEYITDGRNYYSSDGTQTFRANEYYKVIESDLKENSKKLPVTVSGNVAWVVAQTSPNNLRLTLIENGYINPTNATAIIKLNTIKPLKVSDILSEEEFISDSNSEIKIDIPLGGFRFIDIELSQKM</sequence>
<comment type="caution">
    <text evidence="4">The sequence shown here is derived from an EMBL/GenBank/DDBJ whole genome shotgun (WGS) entry which is preliminary data.</text>
</comment>
<dbReference type="AlphaFoldDB" id="A0A5C7GLD6"/>
<dbReference type="Pfam" id="PF25292">
    <property type="entry name" value="Beta-prop_CGLA"/>
    <property type="match status" value="1"/>
</dbReference>
<dbReference type="Pfam" id="PF25290">
    <property type="entry name" value="CGLA_M"/>
    <property type="match status" value="1"/>
</dbReference>
<protein>
    <recommendedName>
        <fullName evidence="6">PQQ-binding-like beta-propeller repeat protein</fullName>
    </recommendedName>
</protein>
<evidence type="ECO:0000313" key="5">
    <source>
        <dbReference type="Proteomes" id="UP000321080"/>
    </source>
</evidence>
<reference evidence="4 5" key="1">
    <citation type="submission" date="2019-08" db="EMBL/GenBank/DDBJ databases">
        <title>Seonamhaeicola sediminis sp. nov., isolated from marine sediment.</title>
        <authorList>
            <person name="Cao W.R."/>
        </authorList>
    </citation>
    <scope>NUCLEOTIDE SEQUENCE [LARGE SCALE GENOMIC DNA]</scope>
    <source>
        <strain evidence="4 5">1505</strain>
    </source>
</reference>
<dbReference type="SUPFAM" id="SSF50998">
    <property type="entry name" value="Quinoprotein alcohol dehydrogenase-like"/>
    <property type="match status" value="1"/>
</dbReference>
<feature type="domain" description="Lambda-carrageenase beta-propeller" evidence="3">
    <location>
        <begin position="66"/>
        <end position="387"/>
    </location>
</feature>
<name>A0A5C7GLD6_9FLAO</name>
<dbReference type="EMBL" id="VRKQ01000008">
    <property type="protein sequence ID" value="TXG39074.1"/>
    <property type="molecule type" value="Genomic_DNA"/>
</dbReference>
<dbReference type="OrthoDB" id="972537at2"/>
<dbReference type="InterPro" id="IPR011047">
    <property type="entry name" value="Quinoprotein_ADH-like_sf"/>
</dbReference>
<feature type="domain" description="Lambda-carrageenase middle" evidence="1">
    <location>
        <begin position="474"/>
        <end position="844"/>
    </location>
</feature>
<evidence type="ECO:0000313" key="4">
    <source>
        <dbReference type="EMBL" id="TXG39074.1"/>
    </source>
</evidence>
<dbReference type="Proteomes" id="UP000321080">
    <property type="component" value="Unassembled WGS sequence"/>
</dbReference>
<accession>A0A5C7GLD6</accession>